<proteinExistence type="predicted"/>
<dbReference type="EMBL" id="HACG01029780">
    <property type="protein sequence ID" value="CEK76645.1"/>
    <property type="molecule type" value="Transcribed_RNA"/>
</dbReference>
<organism evidence="2">
    <name type="scientific">Arion vulgaris</name>
    <dbReference type="NCBI Taxonomy" id="1028688"/>
    <lineage>
        <taxon>Eukaryota</taxon>
        <taxon>Metazoa</taxon>
        <taxon>Spiralia</taxon>
        <taxon>Lophotrochozoa</taxon>
        <taxon>Mollusca</taxon>
        <taxon>Gastropoda</taxon>
        <taxon>Heterobranchia</taxon>
        <taxon>Euthyneura</taxon>
        <taxon>Panpulmonata</taxon>
        <taxon>Eupulmonata</taxon>
        <taxon>Stylommatophora</taxon>
        <taxon>Helicina</taxon>
        <taxon>Arionoidea</taxon>
        <taxon>Arionidae</taxon>
        <taxon>Arion</taxon>
    </lineage>
</organism>
<keyword evidence="1" id="KW-1133">Transmembrane helix</keyword>
<evidence type="ECO:0000256" key="1">
    <source>
        <dbReference type="SAM" id="Phobius"/>
    </source>
</evidence>
<gene>
    <name evidence="2" type="primary">ORF100907</name>
</gene>
<protein>
    <submittedName>
        <fullName evidence="2">Uncharacterized protein</fullName>
    </submittedName>
</protein>
<accession>A0A0B7A9I9</accession>
<evidence type="ECO:0000313" key="2">
    <source>
        <dbReference type="EMBL" id="CEK76645.1"/>
    </source>
</evidence>
<keyword evidence="1" id="KW-0472">Membrane</keyword>
<sequence length="456" mass="50141">MVTPRKKRKKRGGWFGRLGLRLPLWGVFVWSGIVSVAGLALPIVVGDEAPGTVTTTAHPSGVSCGVNPSRRCLSEASCSQLALCSCPTRTYGDGTFQCYPTSTVRAEVKGIPATLRSFYNTSSTIYWPCRYRFTEITTPRTGYTQQCNFQVFGFNQMLTGRAALTGFEVHLQLKNGNRIITGIGIRKDGLARNNVFTYTERGRQGFTMELPVSDNDIESTQSLADGSGSGNGGFMNDDDGDDFEWGPPEELDIGDGERVACEIDKDNFANVNVPSCGVVIRFRAPSVDASLRDQAPGLSVTVNEGRGPVTFERPGTYIAETSTNDILRRSARQKNLRQELEILHNVMENAATQQSTPQGLQCDDTARVYRTYCDETSKKNEALNYCSFFLEKPDLILCMDPPAGNTGTNSLNAFKLCIWQTCRPSRGLYDLLKSRVNQNRCISLTPSYFSGVYAGT</sequence>
<reference evidence="2" key="1">
    <citation type="submission" date="2014-12" db="EMBL/GenBank/DDBJ databases">
        <title>Insight into the proteome of Arion vulgaris.</title>
        <authorList>
            <person name="Aradska J."/>
            <person name="Bulat T."/>
            <person name="Smidak R."/>
            <person name="Sarate P."/>
            <person name="Gangsoo J."/>
            <person name="Sialana F."/>
            <person name="Bilban M."/>
            <person name="Lubec G."/>
        </authorList>
    </citation>
    <scope>NUCLEOTIDE SEQUENCE</scope>
    <source>
        <tissue evidence="2">Skin</tissue>
    </source>
</reference>
<feature type="transmembrane region" description="Helical" evidence="1">
    <location>
        <begin position="20"/>
        <end position="45"/>
    </location>
</feature>
<dbReference type="AlphaFoldDB" id="A0A0B7A9I9"/>
<name>A0A0B7A9I9_9EUPU</name>
<keyword evidence="1" id="KW-0812">Transmembrane</keyword>